<dbReference type="Gene3D" id="3.30.70.1820">
    <property type="entry name" value="L1 transposable element, RRM domain"/>
    <property type="match status" value="1"/>
</dbReference>
<keyword evidence="1" id="KW-0175">Coiled coil</keyword>
<protein>
    <submittedName>
        <fullName evidence="3">Uncharacterized protein</fullName>
    </submittedName>
</protein>
<evidence type="ECO:0000313" key="4">
    <source>
        <dbReference type="Proteomes" id="UP001066276"/>
    </source>
</evidence>
<organism evidence="3 4">
    <name type="scientific">Pleurodeles waltl</name>
    <name type="common">Iberian ribbed newt</name>
    <dbReference type="NCBI Taxonomy" id="8319"/>
    <lineage>
        <taxon>Eukaryota</taxon>
        <taxon>Metazoa</taxon>
        <taxon>Chordata</taxon>
        <taxon>Craniata</taxon>
        <taxon>Vertebrata</taxon>
        <taxon>Euteleostomi</taxon>
        <taxon>Amphibia</taxon>
        <taxon>Batrachia</taxon>
        <taxon>Caudata</taxon>
        <taxon>Salamandroidea</taxon>
        <taxon>Salamandridae</taxon>
        <taxon>Pleurodelinae</taxon>
        <taxon>Pleurodeles</taxon>
    </lineage>
</organism>
<comment type="caution">
    <text evidence="3">The sequence shown here is derived from an EMBL/GenBank/DDBJ whole genome shotgun (WGS) entry which is preliminary data.</text>
</comment>
<gene>
    <name evidence="3" type="ORF">NDU88_010136</name>
</gene>
<evidence type="ECO:0000256" key="1">
    <source>
        <dbReference type="SAM" id="Coils"/>
    </source>
</evidence>
<feature type="region of interest" description="Disordered" evidence="2">
    <location>
        <begin position="1"/>
        <end position="41"/>
    </location>
</feature>
<dbReference type="Proteomes" id="UP001066276">
    <property type="component" value="Chromosome 7"/>
</dbReference>
<evidence type="ECO:0000313" key="3">
    <source>
        <dbReference type="EMBL" id="KAJ1131803.1"/>
    </source>
</evidence>
<dbReference type="AlphaFoldDB" id="A0AAV7Q127"/>
<feature type="coiled-coil region" evidence="1">
    <location>
        <begin position="62"/>
        <end position="103"/>
    </location>
</feature>
<keyword evidence="4" id="KW-1185">Reference proteome</keyword>
<evidence type="ECO:0000256" key="2">
    <source>
        <dbReference type="SAM" id="MobiDB-lite"/>
    </source>
</evidence>
<accession>A0AAV7Q127</accession>
<dbReference type="InterPro" id="IPR004244">
    <property type="entry name" value="Transposase_22"/>
</dbReference>
<dbReference type="PANTHER" id="PTHR11505">
    <property type="entry name" value="L1 TRANSPOSABLE ELEMENT-RELATED"/>
    <property type="match status" value="1"/>
</dbReference>
<feature type="compositionally biased region" description="Basic and acidic residues" evidence="2">
    <location>
        <begin position="1"/>
        <end position="29"/>
    </location>
</feature>
<proteinExistence type="predicted"/>
<sequence length="199" mass="22829">MGETEKMQTKLRFEVRKTPRSKDGRKEELGTASEDQESDAEPELHHILAAMQSRLATIDSYIDSLSYRMDRMTERLDKYVERVDEAERRISAVEDNCNSMSQVQMDGTTATLWAKVKDLEACSCRRNIRVVGITEPTAIDNMELFVERLLIRLLGRETFSDSFVVECIYHSLAPKPPPSVPPRPVIAKRLNYRDRHAAL</sequence>
<dbReference type="SUPFAM" id="SSF57997">
    <property type="entry name" value="Tropomyosin"/>
    <property type="match status" value="1"/>
</dbReference>
<dbReference type="EMBL" id="JANPWB010000011">
    <property type="protein sequence ID" value="KAJ1131803.1"/>
    <property type="molecule type" value="Genomic_DNA"/>
</dbReference>
<reference evidence="3" key="1">
    <citation type="journal article" date="2022" name="bioRxiv">
        <title>Sequencing and chromosome-scale assembly of the giantPleurodeles waltlgenome.</title>
        <authorList>
            <person name="Brown T."/>
            <person name="Elewa A."/>
            <person name="Iarovenko S."/>
            <person name="Subramanian E."/>
            <person name="Araus A.J."/>
            <person name="Petzold A."/>
            <person name="Susuki M."/>
            <person name="Suzuki K.-i.T."/>
            <person name="Hayashi T."/>
            <person name="Toyoda A."/>
            <person name="Oliveira C."/>
            <person name="Osipova E."/>
            <person name="Leigh N.D."/>
            <person name="Simon A."/>
            <person name="Yun M.H."/>
        </authorList>
    </citation>
    <scope>NUCLEOTIDE SEQUENCE</scope>
    <source>
        <strain evidence="3">20211129_DDA</strain>
        <tissue evidence="3">Liver</tissue>
    </source>
</reference>
<dbReference type="Gene3D" id="1.20.5.340">
    <property type="match status" value="1"/>
</dbReference>
<name>A0AAV7Q127_PLEWA</name>